<evidence type="ECO:0000313" key="1">
    <source>
        <dbReference type="EMBL" id="MCZ4089972.1"/>
    </source>
</evidence>
<evidence type="ECO:0000313" key="2">
    <source>
        <dbReference type="Proteomes" id="UP001079430"/>
    </source>
</evidence>
<organism evidence="1 2">
    <name type="scientific">Sinorhizobium psoraleae</name>
    <dbReference type="NCBI Taxonomy" id="520838"/>
    <lineage>
        <taxon>Bacteria</taxon>
        <taxon>Pseudomonadati</taxon>
        <taxon>Pseudomonadota</taxon>
        <taxon>Alphaproteobacteria</taxon>
        <taxon>Hyphomicrobiales</taxon>
        <taxon>Rhizobiaceae</taxon>
        <taxon>Sinorhizobium/Ensifer group</taxon>
        <taxon>Sinorhizobium</taxon>
    </lineage>
</organism>
<dbReference type="EMBL" id="JAPVOI010000004">
    <property type="protein sequence ID" value="MCZ4089972.1"/>
    <property type="molecule type" value="Genomic_DNA"/>
</dbReference>
<dbReference type="RefSeq" id="WP_269277178.1">
    <property type="nucleotide sequence ID" value="NZ_JAPVOI010000004.1"/>
</dbReference>
<dbReference type="InterPro" id="IPR058532">
    <property type="entry name" value="YjbR/MT2646/Rv2570-like"/>
</dbReference>
<reference evidence="1" key="1">
    <citation type="submission" date="2022-10" db="EMBL/GenBank/DDBJ databases">
        <title>Whole genome sequencing of three plant growth promoting bacteria isolated from Vachellia tortilis subsp. raddiana in Morocco.</title>
        <authorList>
            <person name="Hnini M."/>
            <person name="Zouagui R."/>
            <person name="Zouagui H."/>
            <person name="Chemao Elfihri M.-W."/>
            <person name="Ibrahimi A."/>
            <person name="Sbabou L."/>
            <person name="Aurag J."/>
        </authorList>
    </citation>
    <scope>NUCLEOTIDE SEQUENCE</scope>
    <source>
        <strain evidence="1">LMR678</strain>
    </source>
</reference>
<sequence length="120" mass="13476">MSDDLEGSFERVRRLAEAAGLPETAVGTSYGTPALLVKGKSFVRMKDAETLVVMCALDEKEMLMELDPSLFFETDHYRGWPAMLVRLAAVDDETLTQRLIAAWREKAPERLARRFGSPAR</sequence>
<accession>A0ABT4KDK7</accession>
<name>A0ABT4KDK7_9HYPH</name>
<gene>
    <name evidence="1" type="ORF">O3W52_07785</name>
</gene>
<dbReference type="GO" id="GO:0003677">
    <property type="term" value="F:DNA binding"/>
    <property type="evidence" value="ECO:0007669"/>
    <property type="project" value="UniProtKB-KW"/>
</dbReference>
<protein>
    <submittedName>
        <fullName evidence="1">MmcQ/YjbR family DNA-binding protein</fullName>
    </submittedName>
</protein>
<dbReference type="Proteomes" id="UP001079430">
    <property type="component" value="Unassembled WGS sequence"/>
</dbReference>
<keyword evidence="2" id="KW-1185">Reference proteome</keyword>
<proteinExistence type="predicted"/>
<keyword evidence="1" id="KW-0238">DNA-binding</keyword>
<dbReference type="Pfam" id="PF04237">
    <property type="entry name" value="YjbR"/>
    <property type="match status" value="1"/>
</dbReference>
<comment type="caution">
    <text evidence="1">The sequence shown here is derived from an EMBL/GenBank/DDBJ whole genome shotgun (WGS) entry which is preliminary data.</text>
</comment>